<comment type="subcellular location">
    <subcellularLocation>
        <location evidence="1">Membrane</location>
        <topology evidence="1">Multi-pass membrane protein</topology>
    </subcellularLocation>
</comment>
<keyword evidence="3" id="KW-1133">Transmembrane helix</keyword>
<feature type="signal peptide" evidence="7">
    <location>
        <begin position="1"/>
        <end position="18"/>
    </location>
</feature>
<evidence type="ECO:0000259" key="8">
    <source>
        <dbReference type="Pfam" id="PF01094"/>
    </source>
</evidence>
<evidence type="ECO:0000256" key="1">
    <source>
        <dbReference type="ARBA" id="ARBA00004141"/>
    </source>
</evidence>
<dbReference type="Pfam" id="PF01094">
    <property type="entry name" value="ANF_receptor"/>
    <property type="match status" value="1"/>
</dbReference>
<dbReference type="PRINTS" id="PR00248">
    <property type="entry name" value="GPCRMGR"/>
</dbReference>
<evidence type="ECO:0000256" key="2">
    <source>
        <dbReference type="ARBA" id="ARBA00022692"/>
    </source>
</evidence>
<organism evidence="9 10">
    <name type="scientific">Meloidogyne floridensis</name>
    <dbReference type="NCBI Taxonomy" id="298350"/>
    <lineage>
        <taxon>Eukaryota</taxon>
        <taxon>Metazoa</taxon>
        <taxon>Ecdysozoa</taxon>
        <taxon>Nematoda</taxon>
        <taxon>Chromadorea</taxon>
        <taxon>Rhabditida</taxon>
        <taxon>Tylenchina</taxon>
        <taxon>Tylenchomorpha</taxon>
        <taxon>Tylenchoidea</taxon>
        <taxon>Meloidogynidae</taxon>
        <taxon>Meloidogyninae</taxon>
        <taxon>Meloidogyne</taxon>
    </lineage>
</organism>
<dbReference type="GO" id="GO:0016020">
    <property type="term" value="C:membrane"/>
    <property type="evidence" value="ECO:0007669"/>
    <property type="project" value="UniProtKB-SubCell"/>
</dbReference>
<accession>A0A915NGR6</accession>
<dbReference type="SUPFAM" id="SSF53822">
    <property type="entry name" value="Periplasmic binding protein-like I"/>
    <property type="match status" value="1"/>
</dbReference>
<dbReference type="WBParaSite" id="scf7180000416269.g218">
    <property type="protein sequence ID" value="scf7180000416269.g218"/>
    <property type="gene ID" value="scf7180000416269.g218"/>
</dbReference>
<dbReference type="Gene3D" id="3.40.50.2300">
    <property type="match status" value="2"/>
</dbReference>
<dbReference type="InterPro" id="IPR028082">
    <property type="entry name" value="Peripla_BP_I"/>
</dbReference>
<reference evidence="10" key="1">
    <citation type="submission" date="2022-11" db="UniProtKB">
        <authorList>
            <consortium name="WormBaseParasite"/>
        </authorList>
    </citation>
    <scope>IDENTIFICATION</scope>
</reference>
<keyword evidence="7" id="KW-0732">Signal</keyword>
<proteinExistence type="predicted"/>
<evidence type="ECO:0000256" key="7">
    <source>
        <dbReference type="SAM" id="SignalP"/>
    </source>
</evidence>
<sequence length="363" mass="40742">MLYSHVTLLMLRVMDVVTKTSVQQSARMLVAEIPGDIQIGALFPMHRQIAGAEGCGAIWEQYGYLAIYKNIYIVINYKGIQRAEVAILTIQELNKILPFRLGISIRDSCWTERIAMEQTIAFLREGVTQCSCCQTAGCQKKANPVVAIVGPAKSSTTIAVQNLLQVFRIPQIGYAATTTDLSDKEQFGVVPSDAWQAMAISQLLMHFGWTYIAVVYSAAHAQKVKTMGENEEFENVLLVLNELNPRPKVVVCFCEGRSLNKLFQAQKALRMGKRSSITNYNNTTFDKGIKRIEAFQWIGSDGWADRLDVVEGVETEAAGSFSFRIHSPRVEKFEPYYYSLEPANQRVKRIEAFQWIGSDGWAD</sequence>
<name>A0A915NGR6_9BILA</name>
<keyword evidence="4" id="KW-0472">Membrane</keyword>
<dbReference type="InterPro" id="IPR001828">
    <property type="entry name" value="ANF_lig-bd_rcpt"/>
</dbReference>
<evidence type="ECO:0000313" key="9">
    <source>
        <dbReference type="Proteomes" id="UP000887560"/>
    </source>
</evidence>
<dbReference type="Proteomes" id="UP000887560">
    <property type="component" value="Unplaced"/>
</dbReference>
<dbReference type="AlphaFoldDB" id="A0A915NGR6"/>
<dbReference type="InterPro" id="IPR050726">
    <property type="entry name" value="mGluR"/>
</dbReference>
<keyword evidence="5" id="KW-0675">Receptor</keyword>
<keyword evidence="9" id="KW-1185">Reference proteome</keyword>
<evidence type="ECO:0000256" key="6">
    <source>
        <dbReference type="ARBA" id="ARBA00023180"/>
    </source>
</evidence>
<dbReference type="InterPro" id="IPR000337">
    <property type="entry name" value="GPCR_3"/>
</dbReference>
<keyword evidence="6" id="KW-0325">Glycoprotein</keyword>
<dbReference type="GO" id="GO:0004930">
    <property type="term" value="F:G protein-coupled receptor activity"/>
    <property type="evidence" value="ECO:0007669"/>
    <property type="project" value="InterPro"/>
</dbReference>
<protein>
    <submittedName>
        <fullName evidence="10">Receptor ligand binding region domain-containing protein</fullName>
    </submittedName>
</protein>
<evidence type="ECO:0000256" key="4">
    <source>
        <dbReference type="ARBA" id="ARBA00023136"/>
    </source>
</evidence>
<evidence type="ECO:0000313" key="10">
    <source>
        <dbReference type="WBParaSite" id="scf7180000416269.g218"/>
    </source>
</evidence>
<feature type="chain" id="PRO_5037609733" evidence="7">
    <location>
        <begin position="19"/>
        <end position="363"/>
    </location>
</feature>
<evidence type="ECO:0000256" key="3">
    <source>
        <dbReference type="ARBA" id="ARBA00022989"/>
    </source>
</evidence>
<feature type="domain" description="Receptor ligand binding region" evidence="8">
    <location>
        <begin position="83"/>
        <end position="341"/>
    </location>
</feature>
<evidence type="ECO:0000256" key="5">
    <source>
        <dbReference type="ARBA" id="ARBA00023170"/>
    </source>
</evidence>
<keyword evidence="2" id="KW-0812">Transmembrane</keyword>
<dbReference type="PANTHER" id="PTHR24060">
    <property type="entry name" value="METABOTROPIC GLUTAMATE RECEPTOR"/>
    <property type="match status" value="1"/>
</dbReference>